<evidence type="ECO:0000313" key="3">
    <source>
        <dbReference type="Proteomes" id="UP000503820"/>
    </source>
</evidence>
<name>A0A7J0BUZ0_9BACT</name>
<dbReference type="AlphaFoldDB" id="A0A7J0BUZ0"/>
<evidence type="ECO:0000256" key="1">
    <source>
        <dbReference type="SAM" id="MobiDB-lite"/>
    </source>
</evidence>
<gene>
    <name evidence="2" type="ORF">DSM19430T_22070</name>
</gene>
<organism evidence="2 3">
    <name type="scientific">Desulfovibrio psychrotolerans</name>
    <dbReference type="NCBI Taxonomy" id="415242"/>
    <lineage>
        <taxon>Bacteria</taxon>
        <taxon>Pseudomonadati</taxon>
        <taxon>Thermodesulfobacteriota</taxon>
        <taxon>Desulfovibrionia</taxon>
        <taxon>Desulfovibrionales</taxon>
        <taxon>Desulfovibrionaceae</taxon>
        <taxon>Desulfovibrio</taxon>
    </lineage>
</organism>
<protein>
    <submittedName>
        <fullName evidence="2">Uncharacterized protein</fullName>
    </submittedName>
</protein>
<evidence type="ECO:0000313" key="2">
    <source>
        <dbReference type="EMBL" id="GFM37523.1"/>
    </source>
</evidence>
<dbReference type="RefSeq" id="WP_174410113.1">
    <property type="nucleotide sequence ID" value="NZ_BLVP01000008.1"/>
</dbReference>
<dbReference type="EMBL" id="BLVP01000008">
    <property type="protein sequence ID" value="GFM37523.1"/>
    <property type="molecule type" value="Genomic_DNA"/>
</dbReference>
<accession>A0A7J0BUZ0</accession>
<feature type="region of interest" description="Disordered" evidence="1">
    <location>
        <begin position="1"/>
        <end position="48"/>
    </location>
</feature>
<sequence length="160" mass="17708">MEASAAQAAYQPSQADAKAAPEATEACPPQPLATEQAVPAPVEPEEAPGLARARDHLRDFAFTRLVSMSGKLCYTARNHLIEQKEGGWVASYKDLAPDTLMVQVKPADGSGKNFIGLIKYAVLHYEARAEAKHLLAQQDFQMVKRLWQTEILRYDGKNWK</sequence>
<proteinExistence type="predicted"/>
<dbReference type="Proteomes" id="UP000503820">
    <property type="component" value="Unassembled WGS sequence"/>
</dbReference>
<reference evidence="2 3" key="1">
    <citation type="submission" date="2020-05" db="EMBL/GenBank/DDBJ databases">
        <title>Draft genome sequence of Desulfovibrio psychrotolerans JS1T.</title>
        <authorList>
            <person name="Ueno A."/>
            <person name="Tamazawa S."/>
            <person name="Tamamura S."/>
            <person name="Murakami T."/>
            <person name="Kiyama T."/>
            <person name="Inomata H."/>
            <person name="Amano Y."/>
            <person name="Miyakawa K."/>
            <person name="Tamaki H."/>
            <person name="Naganuma T."/>
            <person name="Kaneko K."/>
        </authorList>
    </citation>
    <scope>NUCLEOTIDE SEQUENCE [LARGE SCALE GENOMIC DNA]</scope>
    <source>
        <strain evidence="2 3">JS1</strain>
    </source>
</reference>
<feature type="compositionally biased region" description="Low complexity" evidence="1">
    <location>
        <begin position="1"/>
        <end position="40"/>
    </location>
</feature>
<keyword evidence="3" id="KW-1185">Reference proteome</keyword>
<comment type="caution">
    <text evidence="2">The sequence shown here is derived from an EMBL/GenBank/DDBJ whole genome shotgun (WGS) entry which is preliminary data.</text>
</comment>